<dbReference type="Pfam" id="PF08242">
    <property type="entry name" value="Methyltransf_12"/>
    <property type="match status" value="1"/>
</dbReference>
<dbReference type="Proteomes" id="UP000783871">
    <property type="component" value="Unassembled WGS sequence"/>
</dbReference>
<dbReference type="InterPro" id="IPR029063">
    <property type="entry name" value="SAM-dependent_MTases_sf"/>
</dbReference>
<reference evidence="2 3" key="1">
    <citation type="submission" date="2020-03" db="EMBL/GenBank/DDBJ databases">
        <title>WGS of actinomycetes isolated from Thailand.</title>
        <authorList>
            <person name="Thawai C."/>
        </authorList>
    </citation>
    <scope>NUCLEOTIDE SEQUENCE [LARGE SCALE GENOMIC DNA]</scope>
    <source>
        <strain evidence="2 3">HSS6-12</strain>
    </source>
</reference>
<name>A0ABX0Z9G5_9ACTN</name>
<dbReference type="EMBL" id="JAATEO010000010">
    <property type="protein sequence ID" value="NJP32625.1"/>
    <property type="molecule type" value="Genomic_DNA"/>
</dbReference>
<evidence type="ECO:0000313" key="2">
    <source>
        <dbReference type="EMBL" id="NJP32625.1"/>
    </source>
</evidence>
<accession>A0ABX0Z9G5</accession>
<dbReference type="SUPFAM" id="SSF53335">
    <property type="entry name" value="S-adenosyl-L-methionine-dependent methyltransferases"/>
    <property type="match status" value="1"/>
</dbReference>
<keyword evidence="3" id="KW-1185">Reference proteome</keyword>
<feature type="domain" description="Methyltransferase type 12" evidence="1">
    <location>
        <begin position="46"/>
        <end position="137"/>
    </location>
</feature>
<dbReference type="InterPro" id="IPR013217">
    <property type="entry name" value="Methyltransf_12"/>
</dbReference>
<dbReference type="GO" id="GO:0032259">
    <property type="term" value="P:methylation"/>
    <property type="evidence" value="ECO:0007669"/>
    <property type="project" value="UniProtKB-KW"/>
</dbReference>
<organism evidence="2 3">
    <name type="scientific">Micromonospora thermarum</name>
    <dbReference type="NCBI Taxonomy" id="2720024"/>
    <lineage>
        <taxon>Bacteria</taxon>
        <taxon>Bacillati</taxon>
        <taxon>Actinomycetota</taxon>
        <taxon>Actinomycetes</taxon>
        <taxon>Micromonosporales</taxon>
        <taxon>Micromonosporaceae</taxon>
        <taxon>Micromonospora</taxon>
    </lineage>
</organism>
<dbReference type="Gene3D" id="3.40.50.150">
    <property type="entry name" value="Vaccinia Virus protein VP39"/>
    <property type="match status" value="1"/>
</dbReference>
<gene>
    <name evidence="2" type="ORF">HCJ94_11690</name>
</gene>
<keyword evidence="2" id="KW-0489">Methyltransferase</keyword>
<dbReference type="CDD" id="cd02440">
    <property type="entry name" value="AdoMet_MTases"/>
    <property type="match status" value="1"/>
</dbReference>
<keyword evidence="2" id="KW-0808">Transferase</keyword>
<evidence type="ECO:0000313" key="3">
    <source>
        <dbReference type="Proteomes" id="UP000783871"/>
    </source>
</evidence>
<dbReference type="GO" id="GO:0008168">
    <property type="term" value="F:methyltransferase activity"/>
    <property type="evidence" value="ECO:0007669"/>
    <property type="project" value="UniProtKB-KW"/>
</dbReference>
<protein>
    <submittedName>
        <fullName evidence="2">Class I SAM-dependent methyltransferase</fullName>
    </submittedName>
</protein>
<evidence type="ECO:0000259" key="1">
    <source>
        <dbReference type="Pfam" id="PF08242"/>
    </source>
</evidence>
<proteinExistence type="predicted"/>
<comment type="caution">
    <text evidence="2">The sequence shown here is derived from an EMBL/GenBank/DDBJ whole genome shotgun (WGS) entry which is preliminary data.</text>
</comment>
<sequence length="258" mass="28162">MAKLDTVPTTDAALQSTTLQEVATAAAKYHRWLTSLALPHLGDHPIEVGSGFGDYAQQWLDDGVPAVTVGDIEPTRLAHLRERFDADERVEVLPLDLFAPPRREHSALVSFNVLEHIDDHVGALAAAHRLLRPGGRVVTFVPAFEFALGHFDRQVGHIRRYTKATLRETYEQAGLVVDKIHYVNAPGLFAWTVGVRMLRMTPGDGALLRVWDAVVVPTARAIERRVRPPFGQSVFAVGHVPATAGVPAQPDADGRAAT</sequence>